<keyword evidence="9" id="KW-1185">Reference proteome</keyword>
<feature type="active site" description="Nucleophile" evidence="6">
    <location>
        <position position="295"/>
    </location>
</feature>
<gene>
    <name evidence="8" type="ORF">CYBJADRAFT_167411</name>
</gene>
<dbReference type="PANTHER" id="PTHR31121:SF6">
    <property type="entry name" value="ALPHA-1,2 MANNOSYLTRANSFERASE KTR1"/>
    <property type="match status" value="1"/>
</dbReference>
<keyword evidence="7" id="KW-1133">Transmembrane helix</keyword>
<evidence type="ECO:0000313" key="8">
    <source>
        <dbReference type="EMBL" id="ODV74028.1"/>
    </source>
</evidence>
<dbReference type="OrthoDB" id="439943at2759"/>
<evidence type="ECO:0000256" key="7">
    <source>
        <dbReference type="SAM" id="Phobius"/>
    </source>
</evidence>
<accession>A0A1E4S3D6</accession>
<comment type="subcellular location">
    <subcellularLocation>
        <location evidence="1">Membrane</location>
        <topology evidence="1">Single-pass type II membrane protein</topology>
    </subcellularLocation>
</comment>
<evidence type="ECO:0000256" key="5">
    <source>
        <dbReference type="ARBA" id="ARBA00022968"/>
    </source>
</evidence>
<evidence type="ECO:0000256" key="4">
    <source>
        <dbReference type="ARBA" id="ARBA00022679"/>
    </source>
</evidence>
<organism evidence="8 9">
    <name type="scientific">Cyberlindnera jadinii (strain ATCC 18201 / CBS 1600 / BCRC 20928 / JCM 3617 / NBRC 0987 / NRRL Y-1542)</name>
    <name type="common">Torula yeast</name>
    <name type="synonym">Candida utilis</name>
    <dbReference type="NCBI Taxonomy" id="983966"/>
    <lineage>
        <taxon>Eukaryota</taxon>
        <taxon>Fungi</taxon>
        <taxon>Dikarya</taxon>
        <taxon>Ascomycota</taxon>
        <taxon>Saccharomycotina</taxon>
        <taxon>Saccharomycetes</taxon>
        <taxon>Phaffomycetales</taxon>
        <taxon>Phaffomycetaceae</taxon>
        <taxon>Cyberlindnera</taxon>
    </lineage>
</organism>
<evidence type="ECO:0000256" key="2">
    <source>
        <dbReference type="ARBA" id="ARBA00007677"/>
    </source>
</evidence>
<dbReference type="GO" id="GO:0006487">
    <property type="term" value="P:protein N-linked glycosylation"/>
    <property type="evidence" value="ECO:0007669"/>
    <property type="project" value="TreeGrafter"/>
</dbReference>
<comment type="similarity">
    <text evidence="2">Belongs to the glycosyltransferase 15 family.</text>
</comment>
<name>A0A1E4S3D6_CYBJN</name>
<dbReference type="FunFam" id="3.90.550.10:FF:000051">
    <property type="entry name" value="Alpha-1,2-mannosyltransferase (Ktr4)"/>
    <property type="match status" value="1"/>
</dbReference>
<reference evidence="8 9" key="1">
    <citation type="journal article" date="2016" name="Proc. Natl. Acad. Sci. U.S.A.">
        <title>Comparative genomics of biotechnologically important yeasts.</title>
        <authorList>
            <person name="Riley R."/>
            <person name="Haridas S."/>
            <person name="Wolfe K.H."/>
            <person name="Lopes M.R."/>
            <person name="Hittinger C.T."/>
            <person name="Goeker M."/>
            <person name="Salamov A.A."/>
            <person name="Wisecaver J.H."/>
            <person name="Long T.M."/>
            <person name="Calvey C.H."/>
            <person name="Aerts A.L."/>
            <person name="Barry K.W."/>
            <person name="Choi C."/>
            <person name="Clum A."/>
            <person name="Coughlan A.Y."/>
            <person name="Deshpande S."/>
            <person name="Douglass A.P."/>
            <person name="Hanson S.J."/>
            <person name="Klenk H.-P."/>
            <person name="LaButti K.M."/>
            <person name="Lapidus A."/>
            <person name="Lindquist E.A."/>
            <person name="Lipzen A.M."/>
            <person name="Meier-Kolthoff J.P."/>
            <person name="Ohm R.A."/>
            <person name="Otillar R.P."/>
            <person name="Pangilinan J.L."/>
            <person name="Peng Y."/>
            <person name="Rokas A."/>
            <person name="Rosa C.A."/>
            <person name="Scheuner C."/>
            <person name="Sibirny A.A."/>
            <person name="Slot J.C."/>
            <person name="Stielow J.B."/>
            <person name="Sun H."/>
            <person name="Kurtzman C.P."/>
            <person name="Blackwell M."/>
            <person name="Grigoriev I.V."/>
            <person name="Jeffries T.W."/>
        </authorList>
    </citation>
    <scope>NUCLEOTIDE SEQUENCE [LARGE SCALE GENOMIC DNA]</scope>
    <source>
        <strain evidence="9">ATCC 18201 / CBS 1600 / BCRC 20928 / JCM 3617 / NBRC 0987 / NRRL Y-1542</strain>
    </source>
</reference>
<dbReference type="SUPFAM" id="SSF53448">
    <property type="entry name" value="Nucleotide-diphospho-sugar transferases"/>
    <property type="match status" value="1"/>
</dbReference>
<dbReference type="AlphaFoldDB" id="A0A1E4S3D6"/>
<dbReference type="InterPro" id="IPR002685">
    <property type="entry name" value="Glyco_trans_15"/>
</dbReference>
<dbReference type="GO" id="GO:0005794">
    <property type="term" value="C:Golgi apparatus"/>
    <property type="evidence" value="ECO:0007669"/>
    <property type="project" value="TreeGrafter"/>
</dbReference>
<evidence type="ECO:0000256" key="1">
    <source>
        <dbReference type="ARBA" id="ARBA00004606"/>
    </source>
</evidence>
<evidence type="ECO:0000256" key="6">
    <source>
        <dbReference type="PIRSR" id="PIRSR018153-1"/>
    </source>
</evidence>
<feature type="transmembrane region" description="Helical" evidence="7">
    <location>
        <begin position="10"/>
        <end position="28"/>
    </location>
</feature>
<dbReference type="Pfam" id="PF01793">
    <property type="entry name" value="Glyco_transf_15"/>
    <property type="match status" value="1"/>
</dbReference>
<dbReference type="GO" id="GO:0016020">
    <property type="term" value="C:membrane"/>
    <property type="evidence" value="ECO:0007669"/>
    <property type="project" value="UniProtKB-SubCell"/>
</dbReference>
<keyword evidence="5" id="KW-0735">Signal-anchor</keyword>
<dbReference type="Proteomes" id="UP000094389">
    <property type="component" value="Unassembled WGS sequence"/>
</dbReference>
<keyword evidence="7" id="KW-0472">Membrane</keyword>
<dbReference type="STRING" id="983966.A0A1E4S3D6"/>
<dbReference type="RefSeq" id="XP_020071067.1">
    <property type="nucleotide sequence ID" value="XM_020214890.1"/>
</dbReference>
<dbReference type="OMA" id="YCDIHYD"/>
<dbReference type="GO" id="GO:0000032">
    <property type="term" value="P:cell wall mannoprotein biosynthetic process"/>
    <property type="evidence" value="ECO:0007669"/>
    <property type="project" value="TreeGrafter"/>
</dbReference>
<proteinExistence type="inferred from homology"/>
<keyword evidence="4 8" id="KW-0808">Transferase</keyword>
<keyword evidence="3 8" id="KW-0328">Glycosyltransferase</keyword>
<dbReference type="PIRSF" id="PIRSF018153">
    <property type="entry name" value="Glyco_trans_15"/>
    <property type="match status" value="1"/>
</dbReference>
<keyword evidence="7" id="KW-0812">Transmembrane</keyword>
<evidence type="ECO:0000256" key="3">
    <source>
        <dbReference type="ARBA" id="ARBA00022676"/>
    </source>
</evidence>
<dbReference type="EMBL" id="KV453929">
    <property type="protein sequence ID" value="ODV74028.1"/>
    <property type="molecule type" value="Genomic_DNA"/>
</dbReference>
<evidence type="ECO:0000313" key="9">
    <source>
        <dbReference type="Proteomes" id="UP000094389"/>
    </source>
</evidence>
<dbReference type="Gene3D" id="3.90.550.10">
    <property type="entry name" value="Spore Coat Polysaccharide Biosynthesis Protein SpsA, Chain A"/>
    <property type="match status" value="1"/>
</dbReference>
<dbReference type="GO" id="GO:0000026">
    <property type="term" value="F:alpha-1,2-mannosyltransferase activity"/>
    <property type="evidence" value="ECO:0007669"/>
    <property type="project" value="TreeGrafter"/>
</dbReference>
<dbReference type="PANTHER" id="PTHR31121">
    <property type="entry name" value="ALPHA-1,2 MANNOSYLTRANSFERASE KTR1"/>
    <property type="match status" value="1"/>
</dbReference>
<protein>
    <submittedName>
        <fullName evidence="8">Glycolipid 2-alpha-mannosyltransferase</fullName>
    </submittedName>
</protein>
<dbReference type="InterPro" id="IPR029044">
    <property type="entry name" value="Nucleotide-diphossugar_trans"/>
</dbReference>
<dbReference type="GO" id="GO:0006493">
    <property type="term" value="P:protein O-linked glycosylation"/>
    <property type="evidence" value="ECO:0007669"/>
    <property type="project" value="TreeGrafter"/>
</dbReference>
<dbReference type="GeneID" id="30989286"/>
<sequence length="407" mass="47598">MVNIRVDPRLLRFSAVAVVLIFTVFILSRGSTTTYTGSVGGVVPSSSSGASYSESKVQVKQQIGQGVITNTINEKGLKKQAQKGTVKATFVSLARNRDLWSLVGSIRLVEDRFNKKYGYDWVFLNDEPFSEEFKRTTTALVSGTTKYGEISKEQWSFPEWIDLDKAAQVREDMKKNKIIYGDSISYRFMCRYESGFFYRHPLLQDYEYYWRVEPDIKLYCDIDYDIFQFMKDNNKKYGFTISLHEYQATIETLWSTTKQFMEKYPQHIHKNNMLDFISDDGGASYNLCHFWSNFEVGSLDFWRGQAYSDYFDFLDHAGGFFYERWGDAPVHSIAAALFLDREELHFFTDVGYFHPPFHSCPIEDEYRLKHKCMCNPADDFTFKGYSCGLKYYDVNRMQKPENWEKFA</sequence>